<dbReference type="AlphaFoldDB" id="A0A2N3IAZ8"/>
<dbReference type="InterPro" id="IPR011856">
    <property type="entry name" value="tRNA_endonuc-like_dom_sf"/>
</dbReference>
<evidence type="ECO:0000313" key="3">
    <source>
        <dbReference type="EMBL" id="PKQ67455.1"/>
    </source>
</evidence>
<organism evidence="3 4">
    <name type="scientific">Raineya orbicola</name>
    <dbReference type="NCBI Taxonomy" id="2016530"/>
    <lineage>
        <taxon>Bacteria</taxon>
        <taxon>Pseudomonadati</taxon>
        <taxon>Bacteroidota</taxon>
        <taxon>Cytophagia</taxon>
        <taxon>Cytophagales</taxon>
        <taxon>Raineyaceae</taxon>
        <taxon>Raineya</taxon>
    </lineage>
</organism>
<keyword evidence="4" id="KW-1185">Reference proteome</keyword>
<dbReference type="OrthoDB" id="9802516at2"/>
<dbReference type="CDD" id="cd20736">
    <property type="entry name" value="PoNe_Nuclease"/>
    <property type="match status" value="1"/>
</dbReference>
<dbReference type="Gene3D" id="3.40.1350.10">
    <property type="match status" value="1"/>
</dbReference>
<name>A0A2N3IAZ8_9BACT</name>
<dbReference type="InterPro" id="IPR003509">
    <property type="entry name" value="UPF0102_YraN-like"/>
</dbReference>
<dbReference type="NCBIfam" id="NF009150">
    <property type="entry name" value="PRK12497.1-3"/>
    <property type="match status" value="1"/>
</dbReference>
<sequence>MKKALKTLEKGFFYENQAKVFLQENGYEILAQNYRFGKGEIDIIAQKAGWLVFVEVRYRKNANFGYPEQTISEKKKTLLRQTAENFIFEKNWQGNIRFDIIAIIENGNIEHFQDCF</sequence>
<dbReference type="EMBL" id="NKXO01000033">
    <property type="protein sequence ID" value="PKQ67455.1"/>
    <property type="molecule type" value="Genomic_DNA"/>
</dbReference>
<proteinExistence type="inferred from homology"/>
<dbReference type="SUPFAM" id="SSF52980">
    <property type="entry name" value="Restriction endonuclease-like"/>
    <property type="match status" value="1"/>
</dbReference>
<evidence type="ECO:0000256" key="1">
    <source>
        <dbReference type="ARBA" id="ARBA00006738"/>
    </source>
</evidence>
<dbReference type="Proteomes" id="UP000233387">
    <property type="component" value="Unassembled WGS sequence"/>
</dbReference>
<evidence type="ECO:0000256" key="2">
    <source>
        <dbReference type="HAMAP-Rule" id="MF_00048"/>
    </source>
</evidence>
<evidence type="ECO:0000313" key="4">
    <source>
        <dbReference type="Proteomes" id="UP000233387"/>
    </source>
</evidence>
<comment type="caution">
    <text evidence="3">The sequence shown here is derived from an EMBL/GenBank/DDBJ whole genome shotgun (WGS) entry which is preliminary data.</text>
</comment>
<reference evidence="3 4" key="1">
    <citation type="submission" date="2017-06" db="EMBL/GenBank/DDBJ databases">
        <title>Raineya orbicola gen. nov., sp. nov. a slightly thermophilic bacterium of the phylum Bacteroidetes and the description of Raineyaceae fam. nov.</title>
        <authorList>
            <person name="Albuquerque L."/>
            <person name="Polonia A.R.M."/>
            <person name="Barroso C."/>
            <person name="Froufe H.J.C."/>
            <person name="Lage O."/>
            <person name="Lobo-Da-Cunha A."/>
            <person name="Egas C."/>
            <person name="Da Costa M.S."/>
        </authorList>
    </citation>
    <scope>NUCLEOTIDE SEQUENCE [LARGE SCALE GENOMIC DNA]</scope>
    <source>
        <strain evidence="3 4">SPSPC-11</strain>
    </source>
</reference>
<dbReference type="PANTHER" id="PTHR34039">
    <property type="entry name" value="UPF0102 PROTEIN YRAN"/>
    <property type="match status" value="1"/>
</dbReference>
<dbReference type="GO" id="GO:0003676">
    <property type="term" value="F:nucleic acid binding"/>
    <property type="evidence" value="ECO:0007669"/>
    <property type="project" value="InterPro"/>
</dbReference>
<dbReference type="HAMAP" id="MF_00048">
    <property type="entry name" value="UPF0102"/>
    <property type="match status" value="1"/>
</dbReference>
<dbReference type="PANTHER" id="PTHR34039:SF1">
    <property type="entry name" value="UPF0102 PROTEIN YRAN"/>
    <property type="match status" value="1"/>
</dbReference>
<comment type="similarity">
    <text evidence="1 2">Belongs to the UPF0102 family.</text>
</comment>
<dbReference type="NCBIfam" id="TIGR00252">
    <property type="entry name" value="YraN family protein"/>
    <property type="match status" value="1"/>
</dbReference>
<accession>A0A2N3IAZ8</accession>
<protein>
    <recommendedName>
        <fullName evidence="2">UPF0102 protein Rain11_2008</fullName>
    </recommendedName>
</protein>
<dbReference type="InterPro" id="IPR011335">
    <property type="entry name" value="Restrct_endonuc-II-like"/>
</dbReference>
<gene>
    <name evidence="3" type="ORF">Rain11_2008</name>
</gene>
<dbReference type="Pfam" id="PF02021">
    <property type="entry name" value="UPF0102"/>
    <property type="match status" value="1"/>
</dbReference>